<evidence type="ECO:0000313" key="4">
    <source>
        <dbReference type="Proteomes" id="UP001341840"/>
    </source>
</evidence>
<reference evidence="3 4" key="1">
    <citation type="journal article" date="2023" name="Plants (Basel)">
        <title>Bridging the Gap: Combining Genomics and Transcriptomics Approaches to Understand Stylosanthes scabra, an Orphan Legume from the Brazilian Caatinga.</title>
        <authorList>
            <person name="Ferreira-Neto J.R.C."/>
            <person name="da Silva M.D."/>
            <person name="Binneck E."/>
            <person name="de Melo N.F."/>
            <person name="da Silva R.H."/>
            <person name="de Melo A.L.T.M."/>
            <person name="Pandolfi V."/>
            <person name="Bustamante F.O."/>
            <person name="Brasileiro-Vidal A.C."/>
            <person name="Benko-Iseppon A.M."/>
        </authorList>
    </citation>
    <scope>NUCLEOTIDE SEQUENCE [LARGE SCALE GENOMIC DNA]</scope>
    <source>
        <tissue evidence="3">Leaves</tissue>
    </source>
</reference>
<evidence type="ECO:0000313" key="3">
    <source>
        <dbReference type="EMBL" id="MED6210708.1"/>
    </source>
</evidence>
<name>A0ABU6YP79_9FABA</name>
<feature type="signal peptide" evidence="2">
    <location>
        <begin position="1"/>
        <end position="18"/>
    </location>
</feature>
<comment type="caution">
    <text evidence="3">The sequence shown here is derived from an EMBL/GenBank/DDBJ whole genome shotgun (WGS) entry which is preliminary data.</text>
</comment>
<accession>A0ABU6YP79</accession>
<evidence type="ECO:0000256" key="1">
    <source>
        <dbReference type="SAM" id="MobiDB-lite"/>
    </source>
</evidence>
<organism evidence="3 4">
    <name type="scientific">Stylosanthes scabra</name>
    <dbReference type="NCBI Taxonomy" id="79078"/>
    <lineage>
        <taxon>Eukaryota</taxon>
        <taxon>Viridiplantae</taxon>
        <taxon>Streptophyta</taxon>
        <taxon>Embryophyta</taxon>
        <taxon>Tracheophyta</taxon>
        <taxon>Spermatophyta</taxon>
        <taxon>Magnoliopsida</taxon>
        <taxon>eudicotyledons</taxon>
        <taxon>Gunneridae</taxon>
        <taxon>Pentapetalae</taxon>
        <taxon>rosids</taxon>
        <taxon>fabids</taxon>
        <taxon>Fabales</taxon>
        <taxon>Fabaceae</taxon>
        <taxon>Papilionoideae</taxon>
        <taxon>50 kb inversion clade</taxon>
        <taxon>dalbergioids sensu lato</taxon>
        <taxon>Dalbergieae</taxon>
        <taxon>Pterocarpus clade</taxon>
        <taxon>Stylosanthes</taxon>
    </lineage>
</organism>
<evidence type="ECO:0000256" key="2">
    <source>
        <dbReference type="SAM" id="SignalP"/>
    </source>
</evidence>
<keyword evidence="2" id="KW-0732">Signal</keyword>
<feature type="compositionally biased region" description="Polar residues" evidence="1">
    <location>
        <begin position="146"/>
        <end position="155"/>
    </location>
</feature>
<sequence length="171" mass="18600">MVVWALLGMVKGLLFIDAETPWCVCTGASGAYALAPNSSLAMPPKAIGAYALALKSHRVQKWLFGAYAQGPLDTYAECFNRQSSERKWLKGARGTRRSQTKPRRPFLDPVRTHPRASAYAPIALGGTPRVEIGTNAYTPEAPVRTHQCSPESINKGSLHHSKKSPNTISLV</sequence>
<feature type="region of interest" description="Disordered" evidence="1">
    <location>
        <begin position="89"/>
        <end position="111"/>
    </location>
</feature>
<protein>
    <submittedName>
        <fullName evidence="3">Uncharacterized protein</fullName>
    </submittedName>
</protein>
<feature type="compositionally biased region" description="Basic residues" evidence="1">
    <location>
        <begin position="89"/>
        <end position="104"/>
    </location>
</feature>
<gene>
    <name evidence="3" type="ORF">PIB30_066673</name>
</gene>
<keyword evidence="4" id="KW-1185">Reference proteome</keyword>
<dbReference type="EMBL" id="JASCZI010242339">
    <property type="protein sequence ID" value="MED6210708.1"/>
    <property type="molecule type" value="Genomic_DNA"/>
</dbReference>
<proteinExistence type="predicted"/>
<dbReference type="Proteomes" id="UP001341840">
    <property type="component" value="Unassembled WGS sequence"/>
</dbReference>
<feature type="region of interest" description="Disordered" evidence="1">
    <location>
        <begin position="141"/>
        <end position="171"/>
    </location>
</feature>
<feature type="chain" id="PRO_5047377259" evidence="2">
    <location>
        <begin position="19"/>
        <end position="171"/>
    </location>
</feature>